<protein>
    <submittedName>
        <fullName evidence="1">Uncharacterized protein</fullName>
    </submittedName>
</protein>
<evidence type="ECO:0000313" key="1">
    <source>
        <dbReference type="EMBL" id="KAL2282330.1"/>
    </source>
</evidence>
<dbReference type="Proteomes" id="UP001600888">
    <property type="component" value="Unassembled WGS sequence"/>
</dbReference>
<organism evidence="1 2">
    <name type="scientific">Diaporthe vaccinii</name>
    <dbReference type="NCBI Taxonomy" id="105482"/>
    <lineage>
        <taxon>Eukaryota</taxon>
        <taxon>Fungi</taxon>
        <taxon>Dikarya</taxon>
        <taxon>Ascomycota</taxon>
        <taxon>Pezizomycotina</taxon>
        <taxon>Sordariomycetes</taxon>
        <taxon>Sordariomycetidae</taxon>
        <taxon>Diaporthales</taxon>
        <taxon>Diaporthaceae</taxon>
        <taxon>Diaporthe</taxon>
        <taxon>Diaporthe eres species complex</taxon>
    </lineage>
</organism>
<accession>A0ABR4EIT8</accession>
<sequence>MQPGLGSRCFQLRGIVVQHGGYARGGDTTLGLYKPQVVAVDERLFALELRLAAAIKKSNIDHLQSGTNFIIPNIFARASASIK</sequence>
<reference evidence="1 2" key="1">
    <citation type="submission" date="2024-03" db="EMBL/GenBank/DDBJ databases">
        <title>A high-quality draft genome sequence of Diaporthe vaccinii, a causative agent of upright dieback and viscid rot disease in cranberry plants.</title>
        <authorList>
            <person name="Sarrasin M."/>
            <person name="Lang B.F."/>
            <person name="Burger G."/>
        </authorList>
    </citation>
    <scope>NUCLEOTIDE SEQUENCE [LARGE SCALE GENOMIC DNA]</scope>
    <source>
        <strain evidence="1 2">IS7</strain>
    </source>
</reference>
<comment type="caution">
    <text evidence="1">The sequence shown here is derived from an EMBL/GenBank/DDBJ whole genome shotgun (WGS) entry which is preliminary data.</text>
</comment>
<gene>
    <name evidence="1" type="ORF">FJTKL_10944</name>
</gene>
<dbReference type="EMBL" id="JBAWTH010000050">
    <property type="protein sequence ID" value="KAL2282330.1"/>
    <property type="molecule type" value="Genomic_DNA"/>
</dbReference>
<keyword evidence="2" id="KW-1185">Reference proteome</keyword>
<name>A0ABR4EIT8_9PEZI</name>
<evidence type="ECO:0000313" key="2">
    <source>
        <dbReference type="Proteomes" id="UP001600888"/>
    </source>
</evidence>
<proteinExistence type="predicted"/>